<evidence type="ECO:0000256" key="4">
    <source>
        <dbReference type="ARBA" id="ARBA00009156"/>
    </source>
</evidence>
<dbReference type="PANTHER" id="PTHR10196">
    <property type="entry name" value="SUGAR KINASE"/>
    <property type="match status" value="1"/>
</dbReference>
<keyword evidence="26" id="KW-1185">Reference proteome</keyword>
<evidence type="ECO:0000256" key="16">
    <source>
        <dbReference type="ARBA" id="ARBA00022989"/>
    </source>
</evidence>
<dbReference type="InterPro" id="IPR027469">
    <property type="entry name" value="Cation_efflux_TMD_sf"/>
</dbReference>
<dbReference type="EMBL" id="LT551165">
    <property type="protein sequence ID" value="SAL96699.1"/>
    <property type="molecule type" value="Genomic_DNA"/>
</dbReference>
<dbReference type="InterPro" id="IPR036837">
    <property type="entry name" value="Cation_efflux_CTD_sf"/>
</dbReference>
<dbReference type="PROSITE" id="PS50181">
    <property type="entry name" value="FBOX"/>
    <property type="match status" value="1"/>
</dbReference>
<dbReference type="GO" id="GO:0098771">
    <property type="term" value="P:inorganic ion homeostasis"/>
    <property type="evidence" value="ECO:0007669"/>
    <property type="project" value="UniProtKB-ARBA"/>
</dbReference>
<feature type="repeat" description="WD" evidence="20">
    <location>
        <begin position="1266"/>
        <end position="1305"/>
    </location>
</feature>
<dbReference type="GO" id="GO:0005743">
    <property type="term" value="C:mitochondrial inner membrane"/>
    <property type="evidence" value="ECO:0007669"/>
    <property type="project" value="UniProtKB-SubCell"/>
</dbReference>
<dbReference type="InterPro" id="IPR002524">
    <property type="entry name" value="Cation_efflux"/>
</dbReference>
<dbReference type="InterPro" id="IPR027470">
    <property type="entry name" value="Cation_efflux_CTD"/>
</dbReference>
<dbReference type="CDD" id="cd07792">
    <property type="entry name" value="ASKHA_NBD_FGGY_GK1-3-like"/>
    <property type="match status" value="1"/>
</dbReference>
<dbReference type="InterPro" id="IPR042018">
    <property type="entry name" value="GK1-3_metazoan-type"/>
</dbReference>
<evidence type="ECO:0000256" key="18">
    <source>
        <dbReference type="ARBA" id="ARBA00023136"/>
    </source>
</evidence>
<dbReference type="FunFam" id="3.30.420.40:FF:000108">
    <property type="entry name" value="Glycerol kinase, glycosomal"/>
    <property type="match status" value="1"/>
</dbReference>
<keyword evidence="14" id="KW-0319">Glycerol metabolism</keyword>
<keyword evidence="10" id="KW-0677">Repeat</keyword>
<gene>
    <name evidence="25" type="primary">ABSGL_02115.1 scaffold 2596</name>
</gene>
<keyword evidence="9 23" id="KW-0812">Transmembrane</keyword>
<evidence type="ECO:0000256" key="19">
    <source>
        <dbReference type="ARBA" id="ARBA00043149"/>
    </source>
</evidence>
<feature type="compositionally biased region" description="Basic and acidic residues" evidence="22">
    <location>
        <begin position="8"/>
        <end position="24"/>
    </location>
</feature>
<evidence type="ECO:0000256" key="7">
    <source>
        <dbReference type="ARBA" id="ARBA00022574"/>
    </source>
</evidence>
<evidence type="ECO:0000256" key="11">
    <source>
        <dbReference type="ARBA" id="ARBA00022741"/>
    </source>
</evidence>
<comment type="pathway">
    <text evidence="3">Polyol metabolism; glycerol degradation via glycerol kinase pathway; sn-glycerol 3-phosphate from glycerol: step 1/1.</text>
</comment>
<keyword evidence="12 21" id="KW-0418">Kinase</keyword>
<dbReference type="PRINTS" id="PR00320">
    <property type="entry name" value="GPROTEINBRPT"/>
</dbReference>
<feature type="repeat" description="WD" evidence="20">
    <location>
        <begin position="1178"/>
        <end position="1222"/>
    </location>
</feature>
<evidence type="ECO:0000256" key="2">
    <source>
        <dbReference type="ARBA" id="ARBA00004273"/>
    </source>
</evidence>
<dbReference type="InterPro" id="IPR015943">
    <property type="entry name" value="WD40/YVTN_repeat-like_dom_sf"/>
</dbReference>
<evidence type="ECO:0000313" key="25">
    <source>
        <dbReference type="EMBL" id="SAL96699.1"/>
    </source>
</evidence>
<dbReference type="InterPro" id="IPR018485">
    <property type="entry name" value="FGGY_C"/>
</dbReference>
<dbReference type="PROSITE" id="PS00445">
    <property type="entry name" value="FGGY_KINASES_2"/>
    <property type="match status" value="1"/>
</dbReference>
<comment type="subcellular location">
    <subcellularLocation>
        <location evidence="1">Membrane</location>
        <topology evidence="1">Multi-pass membrane protein</topology>
    </subcellularLocation>
    <subcellularLocation>
        <location evidence="2">Mitochondrion inner membrane</location>
    </subcellularLocation>
</comment>
<evidence type="ECO:0000256" key="21">
    <source>
        <dbReference type="RuleBase" id="RU003733"/>
    </source>
</evidence>
<evidence type="ECO:0000256" key="15">
    <source>
        <dbReference type="ARBA" id="ARBA00022840"/>
    </source>
</evidence>
<dbReference type="PROSITE" id="PS00933">
    <property type="entry name" value="FGGY_KINASES_1"/>
    <property type="match status" value="1"/>
</dbReference>
<evidence type="ECO:0000313" key="26">
    <source>
        <dbReference type="Proteomes" id="UP000078561"/>
    </source>
</evidence>
<evidence type="ECO:0000256" key="14">
    <source>
        <dbReference type="ARBA" id="ARBA00022798"/>
    </source>
</evidence>
<reference evidence="25" key="1">
    <citation type="submission" date="2016-04" db="EMBL/GenBank/DDBJ databases">
        <authorList>
            <person name="Evans L.H."/>
            <person name="Alamgir A."/>
            <person name="Owens N."/>
            <person name="Weber N.D."/>
            <person name="Virtaneva K."/>
            <person name="Barbian K."/>
            <person name="Babar A."/>
            <person name="Rosenke K."/>
        </authorList>
    </citation>
    <scope>NUCLEOTIDE SEQUENCE [LARGE SCALE GENOMIC DNA]</scope>
    <source>
        <strain evidence="25">CBS 101.48</strain>
    </source>
</reference>
<keyword evidence="13" id="KW-0999">Mitochondrion inner membrane</keyword>
<dbReference type="OrthoDB" id="5422795at2759"/>
<keyword evidence="8 21" id="KW-0808">Transferase</keyword>
<dbReference type="Gene3D" id="3.30.420.40">
    <property type="match status" value="2"/>
</dbReference>
<dbReference type="Pfam" id="PF02782">
    <property type="entry name" value="FGGY_C"/>
    <property type="match status" value="1"/>
</dbReference>
<dbReference type="InterPro" id="IPR020472">
    <property type="entry name" value="WD40_PAC1"/>
</dbReference>
<evidence type="ECO:0000256" key="6">
    <source>
        <dbReference type="ARBA" id="ARBA00022448"/>
    </source>
</evidence>
<dbReference type="SMART" id="SM00320">
    <property type="entry name" value="WD40"/>
    <property type="match status" value="7"/>
</dbReference>
<evidence type="ECO:0000256" key="12">
    <source>
        <dbReference type="ARBA" id="ARBA00022777"/>
    </source>
</evidence>
<dbReference type="InParanoid" id="A0A168LFQ2"/>
<feature type="transmembrane region" description="Helical" evidence="23">
    <location>
        <begin position="259"/>
        <end position="280"/>
    </location>
</feature>
<evidence type="ECO:0000256" key="3">
    <source>
        <dbReference type="ARBA" id="ARBA00005190"/>
    </source>
</evidence>
<dbReference type="InterPro" id="IPR018483">
    <property type="entry name" value="Carb_kinase_FGGY_CS"/>
</dbReference>
<dbReference type="InterPro" id="IPR039297">
    <property type="entry name" value="COX7a"/>
</dbReference>
<dbReference type="Pfam" id="PF01545">
    <property type="entry name" value="Cation_efflux"/>
    <property type="match status" value="1"/>
</dbReference>
<dbReference type="GO" id="GO:0006641">
    <property type="term" value="P:triglyceride metabolic process"/>
    <property type="evidence" value="ECO:0007669"/>
    <property type="project" value="TreeGrafter"/>
</dbReference>
<feature type="transmembrane region" description="Helical" evidence="23">
    <location>
        <begin position="63"/>
        <end position="84"/>
    </location>
</feature>
<feature type="compositionally biased region" description="Basic and acidic residues" evidence="22">
    <location>
        <begin position="192"/>
        <end position="212"/>
    </location>
</feature>
<evidence type="ECO:0000256" key="10">
    <source>
        <dbReference type="ARBA" id="ARBA00022737"/>
    </source>
</evidence>
<evidence type="ECO:0000259" key="24">
    <source>
        <dbReference type="PROSITE" id="PS50181"/>
    </source>
</evidence>
<dbReference type="Gene3D" id="2.130.10.10">
    <property type="entry name" value="YVTN repeat-like/Quinoprotein amine dehydrogenase"/>
    <property type="match status" value="1"/>
</dbReference>
<dbReference type="InterPro" id="IPR043129">
    <property type="entry name" value="ATPase_NBD"/>
</dbReference>
<dbReference type="STRING" id="4829.A0A168LFQ2"/>
<feature type="region of interest" description="Disordered" evidence="22">
    <location>
        <begin position="1"/>
        <end position="39"/>
    </location>
</feature>
<keyword evidence="6" id="KW-0813">Transport</keyword>
<accession>A0A168LFQ2</accession>
<evidence type="ECO:0000256" key="22">
    <source>
        <dbReference type="SAM" id="MobiDB-lite"/>
    </source>
</evidence>
<evidence type="ECO:0000256" key="1">
    <source>
        <dbReference type="ARBA" id="ARBA00004141"/>
    </source>
</evidence>
<dbReference type="InterPro" id="IPR036047">
    <property type="entry name" value="F-box-like_dom_sf"/>
</dbReference>
<dbReference type="InterPro" id="IPR019775">
    <property type="entry name" value="WD40_repeat_CS"/>
</dbReference>
<organism evidence="25">
    <name type="scientific">Absidia glauca</name>
    <name type="common">Pin mould</name>
    <dbReference type="NCBI Taxonomy" id="4829"/>
    <lineage>
        <taxon>Eukaryota</taxon>
        <taxon>Fungi</taxon>
        <taxon>Fungi incertae sedis</taxon>
        <taxon>Mucoromycota</taxon>
        <taxon>Mucoromycotina</taxon>
        <taxon>Mucoromycetes</taxon>
        <taxon>Mucorales</taxon>
        <taxon>Cunninghamellaceae</taxon>
        <taxon>Absidia</taxon>
    </lineage>
</organism>
<keyword evidence="17" id="KW-0496">Mitochondrion</keyword>
<dbReference type="GO" id="GO:0008324">
    <property type="term" value="F:monoatomic cation transmembrane transporter activity"/>
    <property type="evidence" value="ECO:0007669"/>
    <property type="project" value="InterPro"/>
</dbReference>
<keyword evidence="7 20" id="KW-0853">WD repeat</keyword>
<dbReference type="Proteomes" id="UP000078561">
    <property type="component" value="Unassembled WGS sequence"/>
</dbReference>
<evidence type="ECO:0000256" key="23">
    <source>
        <dbReference type="SAM" id="Phobius"/>
    </source>
</evidence>
<evidence type="ECO:0000256" key="8">
    <source>
        <dbReference type="ARBA" id="ARBA00022679"/>
    </source>
</evidence>
<evidence type="ECO:0000256" key="13">
    <source>
        <dbReference type="ARBA" id="ARBA00022792"/>
    </source>
</evidence>
<dbReference type="InterPro" id="IPR005999">
    <property type="entry name" value="Glycerol_kin"/>
</dbReference>
<dbReference type="NCBIfam" id="NF000756">
    <property type="entry name" value="PRK00047.1"/>
    <property type="match status" value="1"/>
</dbReference>
<name>A0A168LFQ2_ABSGL</name>
<dbReference type="PROSITE" id="PS00678">
    <property type="entry name" value="WD_REPEATS_1"/>
    <property type="match status" value="3"/>
</dbReference>
<dbReference type="SUPFAM" id="SSF81383">
    <property type="entry name" value="F-box domain"/>
    <property type="match status" value="1"/>
</dbReference>
<feature type="transmembrane region" description="Helical" evidence="23">
    <location>
        <begin position="230"/>
        <end position="253"/>
    </location>
</feature>
<feature type="domain" description="F-box" evidence="24">
    <location>
        <begin position="1053"/>
        <end position="1100"/>
    </location>
</feature>
<evidence type="ECO:0000256" key="17">
    <source>
        <dbReference type="ARBA" id="ARBA00023128"/>
    </source>
</evidence>
<feature type="repeat" description="WD" evidence="20">
    <location>
        <begin position="1223"/>
        <end position="1265"/>
    </location>
</feature>
<dbReference type="PANTHER" id="PTHR10196:SF69">
    <property type="entry name" value="GLYCEROL KINASE"/>
    <property type="match status" value="1"/>
</dbReference>
<dbReference type="GO" id="GO:0030003">
    <property type="term" value="P:intracellular monoatomic cation homeostasis"/>
    <property type="evidence" value="ECO:0007669"/>
    <property type="project" value="UniProtKB-ARBA"/>
</dbReference>
<dbReference type="InterPro" id="IPR001810">
    <property type="entry name" value="F-box_dom"/>
</dbReference>
<dbReference type="CDD" id="cd00200">
    <property type="entry name" value="WD40"/>
    <property type="match status" value="1"/>
</dbReference>
<dbReference type="Gene3D" id="1.20.1280.50">
    <property type="match status" value="1"/>
</dbReference>
<dbReference type="PROSITE" id="PS50294">
    <property type="entry name" value="WD_REPEATS_REGION"/>
    <property type="match status" value="3"/>
</dbReference>
<dbReference type="UniPathway" id="UPA00618">
    <property type="reaction ID" value="UER00672"/>
</dbReference>
<keyword evidence="18 23" id="KW-0472">Membrane</keyword>
<dbReference type="SUPFAM" id="SSF53067">
    <property type="entry name" value="Actin-like ATPase domain"/>
    <property type="match status" value="2"/>
</dbReference>
<dbReference type="InterPro" id="IPR058533">
    <property type="entry name" value="Cation_efflux_TM"/>
</dbReference>
<proteinExistence type="inferred from homology"/>
<evidence type="ECO:0000256" key="5">
    <source>
        <dbReference type="ARBA" id="ARBA00012099"/>
    </source>
</evidence>
<keyword evidence="16 23" id="KW-1133">Transmembrane helix</keyword>
<protein>
    <recommendedName>
        <fullName evidence="5">glycerol kinase</fullName>
        <ecNumber evidence="5">2.7.1.30</ecNumber>
    </recommendedName>
    <alternativeName>
        <fullName evidence="19">ATP:glycerol 3-phosphotransferase</fullName>
    </alternativeName>
</protein>
<feature type="region of interest" description="Disordered" evidence="22">
    <location>
        <begin position="191"/>
        <end position="218"/>
    </location>
</feature>
<keyword evidence="11" id="KW-0547">Nucleotide-binding</keyword>
<dbReference type="SUPFAM" id="SSF50978">
    <property type="entry name" value="WD40 repeat-like"/>
    <property type="match status" value="1"/>
</dbReference>
<dbReference type="Pfam" id="PF00400">
    <property type="entry name" value="WD40"/>
    <property type="match status" value="5"/>
</dbReference>
<dbReference type="FunFam" id="3.30.420.40:FF:000086">
    <property type="entry name" value="Glycerol kinase"/>
    <property type="match status" value="1"/>
</dbReference>
<dbReference type="SUPFAM" id="SSF160240">
    <property type="entry name" value="Cation efflux protein cytoplasmic domain-like"/>
    <property type="match status" value="1"/>
</dbReference>
<dbReference type="InterPro" id="IPR036322">
    <property type="entry name" value="WD40_repeat_dom_sf"/>
</dbReference>
<dbReference type="GO" id="GO:0019563">
    <property type="term" value="P:glycerol catabolic process"/>
    <property type="evidence" value="ECO:0007669"/>
    <property type="project" value="UniProtKB-UniPathway"/>
</dbReference>
<dbReference type="SUPFAM" id="SSF161111">
    <property type="entry name" value="Cation efflux protein transmembrane domain-like"/>
    <property type="match status" value="1"/>
</dbReference>
<dbReference type="NCBIfam" id="TIGR01297">
    <property type="entry name" value="CDF"/>
    <property type="match status" value="1"/>
</dbReference>
<evidence type="ECO:0000256" key="20">
    <source>
        <dbReference type="PROSITE-ProRule" id="PRU00221"/>
    </source>
</evidence>
<sequence length="1475" mass="163234">MALTENNKINERTPLVDHSHDHDHSHHHHRSPSRNGSMVSYQDGSCANVSEQGGMSTSTKRKLWFATGLALVFFATELVAGYLANSLALFSDAFHLLSDVVSFLVALVAIYLAEKPPTSRHTYGFHRAEVIAALVSVITIWILTAFLVREAIERIKTPQEIDAKLMCITASIGVVINIILAYVLGGHHHGHSHGDDDHSHSHSHDHHDEEHVAAGQKPHQKEANINLRAAALHVIGDLLASIGILISSVILLLNPKLTIVDPICTFIFSILVLYTTYHLVKDSLAVLMEGVPQHIKPEQIEKSLLQVPGVVAVHDLHVWVLSPGKSSLTAHISIDRDAFNRYDDILTKSQRIICDMYGVHHSTLQIESDLSNFQNHCRPQICALDQGTTSTRFVIFDETGAIVTLHQIEFQQHYPHPGWVEHDPFELLDSCQVCIETAVTKLVNMGYAVADIKGIGLTNQRETTIAWDRKTGQPLYNAIVWSDGRTQQTVDHLAAHGGGVDAIRPICGLPLTTYFSAVKLRWMLDHVPAVKQAKDDQRLVFSTVDSWLIYHLTGGLDDNGVFVTDVTNASRTMLMDIQTLKWSDEAIRFFGFEGIQLPAIKSSSSIYGNLKKGALAGLPIAGCLGDQQAALVGQKCFKVGMAKNTYGTGCFMLFNVGTKPVQSQNGLLTTVAYQLGENQAPVYALEGSVAVGGSSITWLRDNMRLIDDVHDLNTLAASVNDTGGVYFVTAFGGLFAPYWKGDARGTICGLTQFTTRAHLARATLEAACYQSRAVLEAMNKDSGTSLEALNVDGGMSNSDLCMQLQADLLGKGVRVTRPQMRETTALGSAIAAGLALGVWKDIHDLDRVNKDGETVFTSNLSVASTDRLYKGWQKAVTRSFGWVEHDDDDDDTNDYSNPDLQDTFVWPFYHIPLSPLLLLLPSPTPSSLSFTAIMLLNKRNHVIQNQRYFQAPGKAPLWLKGPRDKVYAVVAFTAIGVGILGVTNGVYRQDEIGFLNTPPSPPSHIVNSATQLKHTFQQMTPQQQEWLLQEMVHQCDHSQLCFLQDIISPRLKVDFLQRLPLEIALGIVWFVDDPWTLGQMARVSQRWHRVMKDETTWRLMCEQNEYTHPDKSSYRAHFIQKHKTAMAWQRGGKVKVVDQGVEGLVTSLQFDDKYIVVGCENHRIEVFDTSTGNKVRSLLGHEGGVWALEFKGGEQDNRTLVSAGCDRDVRVWNLETGELQHILRGHLSTVRCLKIKDNDPKTVVTGSRDASLRVWDIEQGVERYTLFGHQNSVRCIAISGDILVSGSYDNTARVWDLTTGLCRHVLLGHESYIYSIVTDGIKVAAGSLATHIMVWSVETGESLATLYGHTSLVGQLELVSGATGGDSTLVSGGADGCLRVFDWNYPFDCLQRISAHDNSITCLQCDDRWILSSGNDGKVKLFDRKREGRLVRTLVTPAKTVWKTQFNESKAVMVRPFDAHPNGRMTVLEIHDFSA</sequence>
<dbReference type="GO" id="GO:0005524">
    <property type="term" value="F:ATP binding"/>
    <property type="evidence" value="ECO:0007669"/>
    <property type="project" value="UniProtKB-KW"/>
</dbReference>
<dbReference type="Pfam" id="PF00370">
    <property type="entry name" value="FGGY_N"/>
    <property type="match status" value="1"/>
</dbReference>
<keyword evidence="15" id="KW-0067">ATP-binding</keyword>
<comment type="similarity">
    <text evidence="4 21">Belongs to the FGGY kinase family.</text>
</comment>
<dbReference type="NCBIfam" id="TIGR01311">
    <property type="entry name" value="glycerol_kin"/>
    <property type="match status" value="1"/>
</dbReference>
<dbReference type="EC" id="2.7.1.30" evidence="5"/>
<dbReference type="Gene3D" id="1.20.1510.10">
    <property type="entry name" value="Cation efflux protein transmembrane domain"/>
    <property type="match status" value="1"/>
</dbReference>
<dbReference type="PROSITE" id="PS50082">
    <property type="entry name" value="WD_REPEATS_2"/>
    <property type="match status" value="3"/>
</dbReference>
<feature type="transmembrane region" description="Helical" evidence="23">
    <location>
        <begin position="163"/>
        <end position="184"/>
    </location>
</feature>
<dbReference type="Pfam" id="PF16916">
    <property type="entry name" value="ZT_dimer"/>
    <property type="match status" value="1"/>
</dbReference>
<evidence type="ECO:0000256" key="9">
    <source>
        <dbReference type="ARBA" id="ARBA00022692"/>
    </source>
</evidence>
<dbReference type="GO" id="GO:0004370">
    <property type="term" value="F:glycerol kinase activity"/>
    <property type="evidence" value="ECO:0007669"/>
    <property type="project" value="UniProtKB-EC"/>
</dbReference>
<dbReference type="InterPro" id="IPR018484">
    <property type="entry name" value="FGGY_N"/>
</dbReference>
<dbReference type="GO" id="GO:0046167">
    <property type="term" value="P:glycerol-3-phosphate biosynthetic process"/>
    <property type="evidence" value="ECO:0007669"/>
    <property type="project" value="TreeGrafter"/>
</dbReference>
<dbReference type="Pfam" id="PF12937">
    <property type="entry name" value="F-box-like"/>
    <property type="match status" value="1"/>
</dbReference>
<feature type="transmembrane region" description="Helical" evidence="23">
    <location>
        <begin position="125"/>
        <end position="148"/>
    </location>
</feature>
<dbReference type="Pfam" id="PF02238">
    <property type="entry name" value="COX7a"/>
    <property type="match status" value="1"/>
</dbReference>
<dbReference type="InterPro" id="IPR001680">
    <property type="entry name" value="WD40_rpt"/>
</dbReference>